<feature type="transmembrane region" description="Helical" evidence="5">
    <location>
        <begin position="138"/>
        <end position="161"/>
    </location>
</feature>
<feature type="transmembrane region" description="Helical" evidence="5">
    <location>
        <begin position="320"/>
        <end position="340"/>
    </location>
</feature>
<feature type="transmembrane region" description="Helical" evidence="5">
    <location>
        <begin position="346"/>
        <end position="368"/>
    </location>
</feature>
<proteinExistence type="predicted"/>
<keyword evidence="4 5" id="KW-0472">Membrane</keyword>
<feature type="transmembrane region" description="Helical" evidence="5">
    <location>
        <begin position="288"/>
        <end position="308"/>
    </location>
</feature>
<dbReference type="OrthoDB" id="9773404at2"/>
<evidence type="ECO:0000256" key="2">
    <source>
        <dbReference type="ARBA" id="ARBA00022692"/>
    </source>
</evidence>
<dbReference type="InterPro" id="IPR036259">
    <property type="entry name" value="MFS_trans_sf"/>
</dbReference>
<dbReference type="GO" id="GO:0015134">
    <property type="term" value="F:hexuronate transmembrane transporter activity"/>
    <property type="evidence" value="ECO:0007669"/>
    <property type="project" value="TreeGrafter"/>
</dbReference>
<dbReference type="EMBL" id="LRRQ01000062">
    <property type="protein sequence ID" value="OAM90293.1"/>
    <property type="molecule type" value="Genomic_DNA"/>
</dbReference>
<evidence type="ECO:0000256" key="4">
    <source>
        <dbReference type="ARBA" id="ARBA00023136"/>
    </source>
</evidence>
<reference evidence="7 8" key="1">
    <citation type="submission" date="2016-01" db="EMBL/GenBank/DDBJ databases">
        <title>High potential of lignocellulose degradation of a new Verrucomicrobia species.</title>
        <authorList>
            <person name="Wang Y."/>
            <person name="Shi Y."/>
            <person name="Qiu Z."/>
            <person name="Liu S."/>
            <person name="Yang H."/>
        </authorList>
    </citation>
    <scope>NUCLEOTIDE SEQUENCE [LARGE SCALE GENOMIC DNA]</scope>
    <source>
        <strain evidence="7 8">TSB47</strain>
    </source>
</reference>
<feature type="transmembrane region" description="Helical" evidence="5">
    <location>
        <begin position="433"/>
        <end position="453"/>
    </location>
</feature>
<keyword evidence="3 5" id="KW-1133">Transmembrane helix</keyword>
<dbReference type="InterPro" id="IPR020846">
    <property type="entry name" value="MFS_dom"/>
</dbReference>
<evidence type="ECO:0000256" key="3">
    <source>
        <dbReference type="ARBA" id="ARBA00022989"/>
    </source>
</evidence>
<dbReference type="AlphaFoldDB" id="A0A178IK77"/>
<feature type="transmembrane region" description="Helical" evidence="5">
    <location>
        <begin position="375"/>
        <end position="398"/>
    </location>
</feature>
<dbReference type="PROSITE" id="PS50850">
    <property type="entry name" value="MFS"/>
    <property type="match status" value="1"/>
</dbReference>
<organism evidence="7 8">
    <name type="scientific">Termitidicoccus mucosus</name>
    <dbReference type="NCBI Taxonomy" id="1184151"/>
    <lineage>
        <taxon>Bacteria</taxon>
        <taxon>Pseudomonadati</taxon>
        <taxon>Verrucomicrobiota</taxon>
        <taxon>Opitutia</taxon>
        <taxon>Opitutales</taxon>
        <taxon>Opitutaceae</taxon>
        <taxon>Termitidicoccus</taxon>
    </lineage>
</organism>
<comment type="caution">
    <text evidence="7">The sequence shown here is derived from an EMBL/GenBank/DDBJ whole genome shotgun (WGS) entry which is preliminary data.</text>
</comment>
<evidence type="ECO:0000259" key="6">
    <source>
        <dbReference type="PROSITE" id="PS50850"/>
    </source>
</evidence>
<dbReference type="GO" id="GO:0016020">
    <property type="term" value="C:membrane"/>
    <property type="evidence" value="ECO:0007669"/>
    <property type="project" value="UniProtKB-SubCell"/>
</dbReference>
<comment type="subcellular location">
    <subcellularLocation>
        <location evidence="1">Membrane</location>
        <topology evidence="1">Multi-pass membrane protein</topology>
    </subcellularLocation>
</comment>
<keyword evidence="8" id="KW-1185">Reference proteome</keyword>
<feature type="transmembrane region" description="Helical" evidence="5">
    <location>
        <begin position="100"/>
        <end position="118"/>
    </location>
</feature>
<feature type="domain" description="Major facilitator superfamily (MFS) profile" evidence="6">
    <location>
        <begin position="10"/>
        <end position="459"/>
    </location>
</feature>
<dbReference type="STRING" id="1184151.AW736_00985"/>
<dbReference type="PANTHER" id="PTHR11662">
    <property type="entry name" value="SOLUTE CARRIER FAMILY 17"/>
    <property type="match status" value="1"/>
</dbReference>
<keyword evidence="2 5" id="KW-0812">Transmembrane</keyword>
<dbReference type="Pfam" id="PF07690">
    <property type="entry name" value="MFS_1"/>
    <property type="match status" value="1"/>
</dbReference>
<gene>
    <name evidence="7" type="ORF">AW736_00985</name>
</gene>
<dbReference type="PANTHER" id="PTHR11662:SF285">
    <property type="entry name" value="HEXURONATE TRANSPORTER"/>
    <property type="match status" value="1"/>
</dbReference>
<dbReference type="InterPro" id="IPR011701">
    <property type="entry name" value="MFS"/>
</dbReference>
<dbReference type="InterPro" id="IPR050382">
    <property type="entry name" value="MFS_Na/Anion_cotransporter"/>
</dbReference>
<evidence type="ECO:0000313" key="7">
    <source>
        <dbReference type="EMBL" id="OAM90293.1"/>
    </source>
</evidence>
<evidence type="ECO:0000256" key="1">
    <source>
        <dbReference type="ARBA" id="ARBA00004141"/>
    </source>
</evidence>
<feature type="transmembrane region" description="Helical" evidence="5">
    <location>
        <begin position="247"/>
        <end position="268"/>
    </location>
</feature>
<accession>A0A178IK77</accession>
<evidence type="ECO:0000313" key="8">
    <source>
        <dbReference type="Proteomes" id="UP000078486"/>
    </source>
</evidence>
<sequence length="465" mass="50010">MKIPNFRWFIIALVFLAAVLNYIDRQTLSVLAPTIQADLGLDESDYANIVNIFLVAYTISYLVSGRMVDRLGTRVGMAVFVAFWSVSNMLTAAAHGFRSLGIFRFALGLGEAGVWPAASKSVSEWFPAKERALAIGVYTMGSTIGAVVAPHVVIPLAGFAFATHLPFIADLLGQGAGWRMAFILTGAAGLVWLIPWLWLYRLPGKSRFTTDWELKLLADAEAAETKATGGALNEKPWGWGKILSSRVVWLLLLGRLITDPAWYFYQFWFPKFLHSERAVPQEGLTVTGWVYVAAGVGSLLGGWLSGLLVKRGVAPAASRLWVMLGCALLMPVSLLVVRATGLNATMALTAVTIVAALAWLINISSLVVDVVPKACLGAVFGVVAAGSTVGGIIMNTLVSSMLSKTVSVPSGFLNQAVDTLFGPVLRAVQGGGYNLWFALMAFLHLAAWLMLYFGRIHRNSAKAAA</sequence>
<dbReference type="Gene3D" id="1.20.1250.20">
    <property type="entry name" value="MFS general substrate transporter like domains"/>
    <property type="match status" value="2"/>
</dbReference>
<feature type="transmembrane region" description="Helical" evidence="5">
    <location>
        <begin position="181"/>
        <end position="200"/>
    </location>
</feature>
<protein>
    <submittedName>
        <fullName evidence="7">MFS transporter</fullName>
    </submittedName>
</protein>
<dbReference type="SUPFAM" id="SSF103473">
    <property type="entry name" value="MFS general substrate transporter"/>
    <property type="match status" value="1"/>
</dbReference>
<feature type="transmembrane region" description="Helical" evidence="5">
    <location>
        <begin position="75"/>
        <end position="94"/>
    </location>
</feature>
<dbReference type="Proteomes" id="UP000078486">
    <property type="component" value="Unassembled WGS sequence"/>
</dbReference>
<evidence type="ECO:0000256" key="5">
    <source>
        <dbReference type="SAM" id="Phobius"/>
    </source>
</evidence>
<feature type="transmembrane region" description="Helical" evidence="5">
    <location>
        <begin position="49"/>
        <end position="68"/>
    </location>
</feature>
<name>A0A178IK77_9BACT</name>
<dbReference type="RefSeq" id="WP_068768428.1">
    <property type="nucleotide sequence ID" value="NZ_CP109796.1"/>
</dbReference>